<keyword evidence="3" id="KW-1185">Reference proteome</keyword>
<gene>
    <name evidence="2" type="ORF">F0475_06015</name>
</gene>
<dbReference type="AlphaFoldDB" id="A0A7C9HSW3"/>
<organism evidence="2 3">
    <name type="scientific">Prevotella vespertina</name>
    <dbReference type="NCBI Taxonomy" id="2608404"/>
    <lineage>
        <taxon>Bacteria</taxon>
        <taxon>Pseudomonadati</taxon>
        <taxon>Bacteroidota</taxon>
        <taxon>Bacteroidia</taxon>
        <taxon>Bacteroidales</taxon>
        <taxon>Prevotellaceae</taxon>
        <taxon>Prevotella</taxon>
    </lineage>
</organism>
<feature type="transmembrane region" description="Helical" evidence="1">
    <location>
        <begin position="75"/>
        <end position="97"/>
    </location>
</feature>
<sequence>MFSNDNNIETIAQLVEALKHYIGLQSEYLKLDVIEKIVRLLTVITIFTVFSVTLLISLVYFSFAAAYVLQTLMGSLILAFLAVGAFYLVLLIFFILLRHRLIERPLVRFLGSLLMSK</sequence>
<evidence type="ECO:0000256" key="1">
    <source>
        <dbReference type="SAM" id="Phobius"/>
    </source>
</evidence>
<evidence type="ECO:0000313" key="3">
    <source>
        <dbReference type="Proteomes" id="UP000482295"/>
    </source>
</evidence>
<dbReference type="InterPro" id="IPR009937">
    <property type="entry name" value="Phage_holin_3_6"/>
</dbReference>
<accession>A0A7C9HSW3</accession>
<dbReference type="EMBL" id="VVIQ01000005">
    <property type="protein sequence ID" value="MUL27862.1"/>
    <property type="molecule type" value="Genomic_DNA"/>
</dbReference>
<keyword evidence="1" id="KW-0472">Membrane</keyword>
<evidence type="ECO:0000313" key="2">
    <source>
        <dbReference type="EMBL" id="MUL27862.1"/>
    </source>
</evidence>
<keyword evidence="1" id="KW-0812">Transmembrane</keyword>
<dbReference type="Pfam" id="PF07332">
    <property type="entry name" value="Phage_holin_3_6"/>
    <property type="match status" value="1"/>
</dbReference>
<keyword evidence="1" id="KW-1133">Transmembrane helix</keyword>
<feature type="transmembrane region" description="Helical" evidence="1">
    <location>
        <begin position="40"/>
        <end position="69"/>
    </location>
</feature>
<reference evidence="2 3" key="1">
    <citation type="submission" date="2019-09" db="EMBL/GenBank/DDBJ databases">
        <title>Prevotella A2879 sp. nov., isolated from an abscess of a patient.</title>
        <authorList>
            <person name="Buhl M."/>
            <person name="Oberhettinger P."/>
        </authorList>
    </citation>
    <scope>NUCLEOTIDE SEQUENCE [LARGE SCALE GENOMIC DNA]</scope>
    <source>
        <strain evidence="2 3">A2879</strain>
    </source>
</reference>
<proteinExistence type="predicted"/>
<name>A0A7C9HSW3_9BACT</name>
<comment type="caution">
    <text evidence="2">The sequence shown here is derived from an EMBL/GenBank/DDBJ whole genome shotgun (WGS) entry which is preliminary data.</text>
</comment>
<dbReference type="RefSeq" id="WP_155715893.1">
    <property type="nucleotide sequence ID" value="NZ_VVIQ01000005.1"/>
</dbReference>
<dbReference type="Proteomes" id="UP000482295">
    <property type="component" value="Unassembled WGS sequence"/>
</dbReference>
<protein>
    <submittedName>
        <fullName evidence="2">Phage holin family protein</fullName>
    </submittedName>
</protein>